<dbReference type="EMBL" id="LXHC01000019">
    <property type="protein sequence ID" value="OAU96313.1"/>
    <property type="molecule type" value="Genomic_DNA"/>
</dbReference>
<keyword evidence="14" id="KW-0443">Lipid metabolism</keyword>
<dbReference type="AlphaFoldDB" id="A0A198UIN3"/>
<evidence type="ECO:0000256" key="13">
    <source>
        <dbReference type="ARBA" id="ARBA00022989"/>
    </source>
</evidence>
<dbReference type="GO" id="GO:0016024">
    <property type="term" value="P:CDP-diacylglycerol biosynthetic process"/>
    <property type="evidence" value="ECO:0007669"/>
    <property type="project" value="UniProtKB-UniPathway"/>
</dbReference>
<dbReference type="Pfam" id="PF01148">
    <property type="entry name" value="CTP_transf_1"/>
    <property type="match status" value="1"/>
</dbReference>
<comment type="similarity">
    <text evidence="5 18">Belongs to the CDS family.</text>
</comment>
<dbReference type="OrthoDB" id="9799199at2"/>
<evidence type="ECO:0000313" key="20">
    <source>
        <dbReference type="EMBL" id="OAU96313.1"/>
    </source>
</evidence>
<keyword evidence="8" id="KW-1003">Cell membrane</keyword>
<protein>
    <recommendedName>
        <fullName evidence="7 18">Phosphatidate cytidylyltransferase</fullName>
        <ecNumber evidence="6 18">2.7.7.41</ecNumber>
    </recommendedName>
</protein>
<evidence type="ECO:0000256" key="10">
    <source>
        <dbReference type="ARBA" id="ARBA00022679"/>
    </source>
</evidence>
<proteinExistence type="inferred from homology"/>
<comment type="subcellular location">
    <subcellularLocation>
        <location evidence="2">Cell membrane</location>
        <topology evidence="2">Multi-pass membrane protein</topology>
    </subcellularLocation>
</comment>
<feature type="transmembrane region" description="Helical" evidence="19">
    <location>
        <begin position="106"/>
        <end position="125"/>
    </location>
</feature>
<feature type="transmembrane region" description="Helical" evidence="19">
    <location>
        <begin position="52"/>
        <end position="70"/>
    </location>
</feature>
<dbReference type="PROSITE" id="PS01315">
    <property type="entry name" value="CDS"/>
    <property type="match status" value="1"/>
</dbReference>
<organism evidence="20 21">
    <name type="scientific">Moraxella catarrhalis</name>
    <name type="common">Branhamella catarrhalis</name>
    <dbReference type="NCBI Taxonomy" id="480"/>
    <lineage>
        <taxon>Bacteria</taxon>
        <taxon>Pseudomonadati</taxon>
        <taxon>Pseudomonadota</taxon>
        <taxon>Gammaproteobacteria</taxon>
        <taxon>Moraxellales</taxon>
        <taxon>Moraxellaceae</taxon>
        <taxon>Moraxella</taxon>
    </lineage>
</organism>
<evidence type="ECO:0000256" key="18">
    <source>
        <dbReference type="RuleBase" id="RU003938"/>
    </source>
</evidence>
<comment type="catalytic activity">
    <reaction evidence="1 18">
        <text>a 1,2-diacyl-sn-glycero-3-phosphate + CTP + H(+) = a CDP-1,2-diacyl-sn-glycerol + diphosphate</text>
        <dbReference type="Rhea" id="RHEA:16229"/>
        <dbReference type="ChEBI" id="CHEBI:15378"/>
        <dbReference type="ChEBI" id="CHEBI:33019"/>
        <dbReference type="ChEBI" id="CHEBI:37563"/>
        <dbReference type="ChEBI" id="CHEBI:58332"/>
        <dbReference type="ChEBI" id="CHEBI:58608"/>
        <dbReference type="EC" id="2.7.7.41"/>
    </reaction>
</comment>
<comment type="caution">
    <text evidence="20">The sequence shown here is derived from an EMBL/GenBank/DDBJ whole genome shotgun (WGS) entry which is preliminary data.</text>
</comment>
<evidence type="ECO:0000256" key="17">
    <source>
        <dbReference type="ARBA" id="ARBA00023264"/>
    </source>
</evidence>
<evidence type="ECO:0000256" key="4">
    <source>
        <dbReference type="ARBA" id="ARBA00005189"/>
    </source>
</evidence>
<keyword evidence="9" id="KW-0444">Lipid biosynthesis</keyword>
<dbReference type="EC" id="2.7.7.41" evidence="6 18"/>
<evidence type="ECO:0000256" key="16">
    <source>
        <dbReference type="ARBA" id="ARBA00023209"/>
    </source>
</evidence>
<dbReference type="eggNOG" id="COG0575">
    <property type="taxonomic scope" value="Bacteria"/>
</dbReference>
<comment type="pathway">
    <text evidence="3 18">Phospholipid metabolism; CDP-diacylglycerol biosynthesis; CDP-diacylglycerol from sn-glycerol 3-phosphate: step 3/3.</text>
</comment>
<evidence type="ECO:0000256" key="11">
    <source>
        <dbReference type="ARBA" id="ARBA00022692"/>
    </source>
</evidence>
<dbReference type="PATRIC" id="fig|480.237.peg.1952"/>
<dbReference type="GO" id="GO:0004605">
    <property type="term" value="F:phosphatidate cytidylyltransferase activity"/>
    <property type="evidence" value="ECO:0007669"/>
    <property type="project" value="UniProtKB-EC"/>
</dbReference>
<evidence type="ECO:0000256" key="2">
    <source>
        <dbReference type="ARBA" id="ARBA00004651"/>
    </source>
</evidence>
<dbReference type="Proteomes" id="UP000078228">
    <property type="component" value="Unassembled WGS sequence"/>
</dbReference>
<feature type="transmembrane region" description="Helical" evidence="19">
    <location>
        <begin position="196"/>
        <end position="216"/>
    </location>
</feature>
<dbReference type="InterPro" id="IPR000374">
    <property type="entry name" value="PC_trans"/>
</dbReference>
<keyword evidence="11 18" id="KW-0812">Transmembrane</keyword>
<evidence type="ECO:0000256" key="9">
    <source>
        <dbReference type="ARBA" id="ARBA00022516"/>
    </source>
</evidence>
<keyword evidence="15 19" id="KW-0472">Membrane</keyword>
<dbReference type="PANTHER" id="PTHR46382">
    <property type="entry name" value="PHOSPHATIDATE CYTIDYLYLTRANSFERASE"/>
    <property type="match status" value="1"/>
</dbReference>
<keyword evidence="10 18" id="KW-0808">Transferase</keyword>
<evidence type="ECO:0000256" key="19">
    <source>
        <dbReference type="SAM" id="Phobius"/>
    </source>
</evidence>
<dbReference type="GO" id="GO:0005886">
    <property type="term" value="C:plasma membrane"/>
    <property type="evidence" value="ECO:0007669"/>
    <property type="project" value="UniProtKB-SubCell"/>
</dbReference>
<keyword evidence="16" id="KW-0594">Phospholipid biosynthesis</keyword>
<keyword evidence="13 19" id="KW-1133">Transmembrane helix</keyword>
<dbReference type="PANTHER" id="PTHR46382:SF1">
    <property type="entry name" value="PHOSPHATIDATE CYTIDYLYLTRANSFERASE"/>
    <property type="match status" value="1"/>
</dbReference>
<evidence type="ECO:0000256" key="6">
    <source>
        <dbReference type="ARBA" id="ARBA00012487"/>
    </source>
</evidence>
<feature type="transmembrane region" description="Helical" evidence="19">
    <location>
        <begin position="12"/>
        <end position="40"/>
    </location>
</feature>
<dbReference type="UniPathway" id="UPA00557">
    <property type="reaction ID" value="UER00614"/>
</dbReference>
<evidence type="ECO:0000256" key="5">
    <source>
        <dbReference type="ARBA" id="ARBA00010185"/>
    </source>
</evidence>
<evidence type="ECO:0000256" key="15">
    <source>
        <dbReference type="ARBA" id="ARBA00023136"/>
    </source>
</evidence>
<accession>A0A198UIN3</accession>
<feature type="transmembrane region" description="Helical" evidence="19">
    <location>
        <begin position="131"/>
        <end position="150"/>
    </location>
</feature>
<evidence type="ECO:0000256" key="7">
    <source>
        <dbReference type="ARBA" id="ARBA00019373"/>
    </source>
</evidence>
<evidence type="ECO:0000256" key="8">
    <source>
        <dbReference type="ARBA" id="ARBA00022475"/>
    </source>
</evidence>
<evidence type="ECO:0000256" key="12">
    <source>
        <dbReference type="ARBA" id="ARBA00022695"/>
    </source>
</evidence>
<evidence type="ECO:0000256" key="14">
    <source>
        <dbReference type="ARBA" id="ARBA00023098"/>
    </source>
</evidence>
<comment type="pathway">
    <text evidence="4">Lipid metabolism.</text>
</comment>
<evidence type="ECO:0000313" key="21">
    <source>
        <dbReference type="Proteomes" id="UP000078228"/>
    </source>
</evidence>
<feature type="transmembrane region" description="Helical" evidence="19">
    <location>
        <begin position="252"/>
        <end position="271"/>
    </location>
</feature>
<name>A0A198UIN3_MORCA</name>
<keyword evidence="17" id="KW-1208">Phospholipid metabolism</keyword>
<dbReference type="RefSeq" id="WP_064610364.1">
    <property type="nucleotide sequence ID" value="NZ_LXHB01000035.1"/>
</dbReference>
<feature type="transmembrane region" description="Helical" evidence="19">
    <location>
        <begin position="171"/>
        <end position="190"/>
    </location>
</feature>
<evidence type="ECO:0000256" key="3">
    <source>
        <dbReference type="ARBA" id="ARBA00005119"/>
    </source>
</evidence>
<keyword evidence="21" id="KW-1185">Reference proteome</keyword>
<sequence length="282" mass="31635">MWQRIKTAIILVLIVGFALFASSMPIFVLPLLAIGVLIAAHEWTKLMPKWKQPAQFILAVLLITILSILAPWTWVFWWAASLGIWVMATAWVAQYPNKERWYGRRLVYMGAVILTAAITAMYGLWQMSPWWLMYVFLLVWCADSGAYFVGRKFGKRKMAPNVSPNKSIEGLCGGLMVSGVVTVAVGYYLQLSGMSLVLFLILSWLTVLASVLGDLFESMLKRRAGIKDSGTILPGHGGILDRIDSLLSATPIFALGFWLLLKLGIFTEVWIKMYFATMQVPF</sequence>
<reference evidence="20 21" key="1">
    <citation type="journal article" date="2016" name="Genome Biol. Evol.">
        <title>Comparative Genomic Analyses of the Moraxella catarrhalis Serosensitive and Seroresistant Lineages Demonstrate Their Independent Evolution.</title>
        <authorList>
            <person name="Earl J.P."/>
            <person name="de Vries S.P."/>
            <person name="Ahmed A."/>
            <person name="Powell E."/>
            <person name="Schultz M.P."/>
            <person name="Hermans P.W."/>
            <person name="Hill D.J."/>
            <person name="Zhou Z."/>
            <person name="Constantinidou C.I."/>
            <person name="Hu F.Z."/>
            <person name="Bootsma H.J."/>
            <person name="Ehrlich G.D."/>
        </authorList>
    </citation>
    <scope>NUCLEOTIDE SEQUENCE [LARGE SCALE GENOMIC DNA]</scope>
    <source>
        <strain evidence="20 21">Z7542</strain>
    </source>
</reference>
<gene>
    <name evidence="20" type="ORF">AO384_1001</name>
</gene>
<keyword evidence="12 18" id="KW-0548">Nucleotidyltransferase</keyword>
<evidence type="ECO:0000256" key="1">
    <source>
        <dbReference type="ARBA" id="ARBA00001698"/>
    </source>
</evidence>